<evidence type="ECO:0000313" key="4">
    <source>
        <dbReference type="EMBL" id="CAF1384136.1"/>
    </source>
</evidence>
<keyword evidence="1" id="KW-0808">Transferase</keyword>
<organism evidence="4 6">
    <name type="scientific">Rotaria sordida</name>
    <dbReference type="NCBI Taxonomy" id="392033"/>
    <lineage>
        <taxon>Eukaryota</taxon>
        <taxon>Metazoa</taxon>
        <taxon>Spiralia</taxon>
        <taxon>Gnathifera</taxon>
        <taxon>Rotifera</taxon>
        <taxon>Eurotatoria</taxon>
        <taxon>Bdelloidea</taxon>
        <taxon>Philodinida</taxon>
        <taxon>Philodinidae</taxon>
        <taxon>Rotaria</taxon>
    </lineage>
</organism>
<accession>A0A815JTG3</accession>
<dbReference type="InterPro" id="IPR000403">
    <property type="entry name" value="PI3/4_kinase_cat_dom"/>
</dbReference>
<proteinExistence type="predicted"/>
<dbReference type="PROSITE" id="PS00915">
    <property type="entry name" value="PI3_4_KINASE_1"/>
    <property type="match status" value="1"/>
</dbReference>
<dbReference type="GO" id="GO:0031931">
    <property type="term" value="C:TORC1 complex"/>
    <property type="evidence" value="ECO:0007669"/>
    <property type="project" value="TreeGrafter"/>
</dbReference>
<dbReference type="PANTHER" id="PTHR11139:SF9">
    <property type="entry name" value="SERINE_THREONINE-PROTEIN KINASE MTOR"/>
    <property type="match status" value="1"/>
</dbReference>
<dbReference type="GO" id="GO:0005634">
    <property type="term" value="C:nucleus"/>
    <property type="evidence" value="ECO:0007669"/>
    <property type="project" value="TreeGrafter"/>
</dbReference>
<protein>
    <recommendedName>
        <fullName evidence="3">PI3K/PI4K catalytic domain-containing protein</fullName>
    </recommendedName>
</protein>
<dbReference type="GO" id="GO:0038202">
    <property type="term" value="P:TORC1 signaling"/>
    <property type="evidence" value="ECO:0007669"/>
    <property type="project" value="TreeGrafter"/>
</dbReference>
<evidence type="ECO:0000313" key="6">
    <source>
        <dbReference type="Proteomes" id="UP000663882"/>
    </source>
</evidence>
<evidence type="ECO:0000256" key="2">
    <source>
        <dbReference type="ARBA" id="ARBA00022777"/>
    </source>
</evidence>
<sequence length="191" mass="22416">MIKILEPLPAAIERGSATIDERKFLDSYATVQNQLIQAWHLYYQLFTCIRTQLASITSLELEHVFPRLIINCQNLELAVLVITSKQRPRKISIKDSDGYEYVFLLKGYEDLRQDERVMQLFGLVSEFQLTNDETRRRNFTIQRYPVIPLALNNGLLSWVAQCNTMYALIKEHREKAPHYDRLPLLNKVKIF</sequence>
<dbReference type="GO" id="GO:0005737">
    <property type="term" value="C:cytoplasm"/>
    <property type="evidence" value="ECO:0007669"/>
    <property type="project" value="TreeGrafter"/>
</dbReference>
<dbReference type="PROSITE" id="PS50290">
    <property type="entry name" value="PI3_4_KINASE_3"/>
    <property type="match status" value="1"/>
</dbReference>
<dbReference type="PANTHER" id="PTHR11139">
    <property type="entry name" value="ATAXIA TELANGIECTASIA MUTATED ATM -RELATED"/>
    <property type="match status" value="1"/>
</dbReference>
<name>A0A815JTG3_9BILA</name>
<dbReference type="GO" id="GO:0004674">
    <property type="term" value="F:protein serine/threonine kinase activity"/>
    <property type="evidence" value="ECO:0007669"/>
    <property type="project" value="TreeGrafter"/>
</dbReference>
<dbReference type="Proteomes" id="UP000663882">
    <property type="component" value="Unassembled WGS sequence"/>
</dbReference>
<comment type="caution">
    <text evidence="4">The sequence shown here is derived from an EMBL/GenBank/DDBJ whole genome shotgun (WGS) entry which is preliminary data.</text>
</comment>
<dbReference type="Gene3D" id="3.30.1010.10">
    <property type="entry name" value="Phosphatidylinositol 3-kinase Catalytic Subunit, Chain A, domain 4"/>
    <property type="match status" value="1"/>
</dbReference>
<gene>
    <name evidence="5" type="ORF">OTI717_LOCUS27508</name>
    <name evidence="4" type="ORF">RFH988_LOCUS34007</name>
</gene>
<dbReference type="SUPFAM" id="SSF56112">
    <property type="entry name" value="Protein kinase-like (PK-like)"/>
    <property type="match status" value="1"/>
</dbReference>
<reference evidence="4" key="1">
    <citation type="submission" date="2021-02" db="EMBL/GenBank/DDBJ databases">
        <authorList>
            <person name="Nowell W R."/>
        </authorList>
    </citation>
    <scope>NUCLEOTIDE SEQUENCE</scope>
</reference>
<dbReference type="Proteomes" id="UP000663823">
    <property type="component" value="Unassembled WGS sequence"/>
</dbReference>
<dbReference type="GO" id="GO:0031932">
    <property type="term" value="C:TORC2 complex"/>
    <property type="evidence" value="ECO:0007669"/>
    <property type="project" value="TreeGrafter"/>
</dbReference>
<dbReference type="Pfam" id="PF00454">
    <property type="entry name" value="PI3_PI4_kinase"/>
    <property type="match status" value="1"/>
</dbReference>
<dbReference type="EMBL" id="CAJOAX010006166">
    <property type="protein sequence ID" value="CAF3972436.1"/>
    <property type="molecule type" value="Genomic_DNA"/>
</dbReference>
<evidence type="ECO:0000256" key="1">
    <source>
        <dbReference type="ARBA" id="ARBA00022679"/>
    </source>
</evidence>
<evidence type="ECO:0000259" key="3">
    <source>
        <dbReference type="PROSITE" id="PS50290"/>
    </source>
</evidence>
<dbReference type="AlphaFoldDB" id="A0A815JTG3"/>
<dbReference type="InterPro" id="IPR050517">
    <property type="entry name" value="DDR_Repair_Kinase"/>
</dbReference>
<dbReference type="GO" id="GO:0016242">
    <property type="term" value="P:negative regulation of macroautophagy"/>
    <property type="evidence" value="ECO:0007669"/>
    <property type="project" value="TreeGrafter"/>
</dbReference>
<dbReference type="EMBL" id="CAJNOO010004516">
    <property type="protein sequence ID" value="CAF1384136.1"/>
    <property type="molecule type" value="Genomic_DNA"/>
</dbReference>
<dbReference type="OrthoDB" id="2250022at2759"/>
<keyword evidence="2" id="KW-0418">Kinase</keyword>
<dbReference type="InterPro" id="IPR018936">
    <property type="entry name" value="PI3/4_kinase_CS"/>
</dbReference>
<feature type="domain" description="PI3K/PI4K catalytic" evidence="3">
    <location>
        <begin position="75"/>
        <end position="191"/>
    </location>
</feature>
<dbReference type="InterPro" id="IPR011009">
    <property type="entry name" value="Kinase-like_dom_sf"/>
</dbReference>
<evidence type="ECO:0000313" key="5">
    <source>
        <dbReference type="EMBL" id="CAF3972436.1"/>
    </source>
</evidence>